<dbReference type="Gramene" id="mRNA:HanXRQr2_Chr16g0774081">
    <property type="protein sequence ID" value="mRNA:HanXRQr2_Chr16g0774081"/>
    <property type="gene ID" value="HanXRQr2_Chr16g0774081"/>
</dbReference>
<name>A0A251VA46_HELAN</name>
<organism evidence="3 4">
    <name type="scientific">Helianthus annuus</name>
    <name type="common">Common sunflower</name>
    <dbReference type="NCBI Taxonomy" id="4232"/>
    <lineage>
        <taxon>Eukaryota</taxon>
        <taxon>Viridiplantae</taxon>
        <taxon>Streptophyta</taxon>
        <taxon>Embryophyta</taxon>
        <taxon>Tracheophyta</taxon>
        <taxon>Spermatophyta</taxon>
        <taxon>Magnoliopsida</taxon>
        <taxon>eudicotyledons</taxon>
        <taxon>Gunneridae</taxon>
        <taxon>Pentapetalae</taxon>
        <taxon>asterids</taxon>
        <taxon>campanulids</taxon>
        <taxon>Asterales</taxon>
        <taxon>Asteraceae</taxon>
        <taxon>Asteroideae</taxon>
        <taxon>Heliantheae alliance</taxon>
        <taxon>Heliantheae</taxon>
        <taxon>Helianthus</taxon>
    </lineage>
</organism>
<reference evidence="2 4" key="1">
    <citation type="journal article" date="2017" name="Nature">
        <title>The sunflower genome provides insights into oil metabolism, flowering and Asterid evolution.</title>
        <authorList>
            <person name="Badouin H."/>
            <person name="Gouzy J."/>
            <person name="Grassa C.J."/>
            <person name="Murat F."/>
            <person name="Staton S.E."/>
            <person name="Cottret L."/>
            <person name="Lelandais-Briere C."/>
            <person name="Owens G.L."/>
            <person name="Carrere S."/>
            <person name="Mayjonade B."/>
            <person name="Legrand L."/>
            <person name="Gill N."/>
            <person name="Kane N.C."/>
            <person name="Bowers J.E."/>
            <person name="Hubner S."/>
            <person name="Bellec A."/>
            <person name="Berard A."/>
            <person name="Berges H."/>
            <person name="Blanchet N."/>
            <person name="Boniface M.C."/>
            <person name="Brunel D."/>
            <person name="Catrice O."/>
            <person name="Chaidir N."/>
            <person name="Claudel C."/>
            <person name="Donnadieu C."/>
            <person name="Faraut T."/>
            <person name="Fievet G."/>
            <person name="Helmstetter N."/>
            <person name="King M."/>
            <person name="Knapp S.J."/>
            <person name="Lai Z."/>
            <person name="Le Paslier M.C."/>
            <person name="Lippi Y."/>
            <person name="Lorenzon L."/>
            <person name="Mandel J.R."/>
            <person name="Marage G."/>
            <person name="Marchand G."/>
            <person name="Marquand E."/>
            <person name="Bret-Mestries E."/>
            <person name="Morien E."/>
            <person name="Nambeesan S."/>
            <person name="Nguyen T."/>
            <person name="Pegot-Espagnet P."/>
            <person name="Pouilly N."/>
            <person name="Raftis F."/>
            <person name="Sallet E."/>
            <person name="Schiex T."/>
            <person name="Thomas J."/>
            <person name="Vandecasteele C."/>
            <person name="Vares D."/>
            <person name="Vear F."/>
            <person name="Vautrin S."/>
            <person name="Crespi M."/>
            <person name="Mangin B."/>
            <person name="Burke J.M."/>
            <person name="Salse J."/>
            <person name="Munos S."/>
            <person name="Vincourt P."/>
            <person name="Rieseberg L.H."/>
            <person name="Langlade N.B."/>
        </authorList>
    </citation>
    <scope>NUCLEOTIDE SEQUENCE [LARGE SCALE GENOMIC DNA]</scope>
    <source>
        <strain evidence="4">cv. SF193</strain>
        <tissue evidence="2">Leaves</tissue>
    </source>
</reference>
<keyword evidence="1" id="KW-0472">Membrane</keyword>
<evidence type="ECO:0000313" key="2">
    <source>
        <dbReference type="EMBL" id="KAF5762209.1"/>
    </source>
</evidence>
<feature type="transmembrane region" description="Helical" evidence="1">
    <location>
        <begin position="12"/>
        <end position="33"/>
    </location>
</feature>
<proteinExistence type="predicted"/>
<dbReference type="Proteomes" id="UP000215914">
    <property type="component" value="Chromosome 3"/>
</dbReference>
<gene>
    <name evidence="3" type="ORF">HannXRQ_Chr03g0087271</name>
    <name evidence="2" type="ORF">HanXRQr2_Chr16g0774081</name>
</gene>
<dbReference type="InParanoid" id="A0A251VA46"/>
<evidence type="ECO:0000256" key="1">
    <source>
        <dbReference type="SAM" id="Phobius"/>
    </source>
</evidence>
<reference evidence="3" key="2">
    <citation type="submission" date="2017-02" db="EMBL/GenBank/DDBJ databases">
        <title>Sunflower complete genome.</title>
        <authorList>
            <person name="Langlade N."/>
            <person name="Munos S."/>
        </authorList>
    </citation>
    <scope>NUCLEOTIDE SEQUENCE [LARGE SCALE GENOMIC DNA]</scope>
    <source>
        <tissue evidence="3">Leaves</tissue>
    </source>
</reference>
<keyword evidence="1" id="KW-0812">Transmembrane</keyword>
<keyword evidence="4" id="KW-1185">Reference proteome</keyword>
<keyword evidence="1" id="KW-1133">Transmembrane helix</keyword>
<dbReference type="EMBL" id="MNCJ02000331">
    <property type="protein sequence ID" value="KAF5762209.1"/>
    <property type="molecule type" value="Genomic_DNA"/>
</dbReference>
<evidence type="ECO:0000313" key="3">
    <source>
        <dbReference type="EMBL" id="OTG32488.1"/>
    </source>
</evidence>
<protein>
    <submittedName>
        <fullName evidence="3">Uncharacterized protein</fullName>
    </submittedName>
</protein>
<dbReference type="EMBL" id="CM007892">
    <property type="protein sequence ID" value="OTG32488.1"/>
    <property type="molecule type" value="Genomic_DNA"/>
</dbReference>
<sequence>MPRFCLDWWHMAPFWLDMVLTLVSIRISAIPWVPATLKEFRFTEMDLHVSRWFDFSILSLMSAMLV</sequence>
<evidence type="ECO:0000313" key="4">
    <source>
        <dbReference type="Proteomes" id="UP000215914"/>
    </source>
</evidence>
<dbReference type="AlphaFoldDB" id="A0A251VA46"/>
<reference evidence="2" key="3">
    <citation type="submission" date="2020-06" db="EMBL/GenBank/DDBJ databases">
        <title>Helianthus annuus Genome sequencing and assembly Release 2.</title>
        <authorList>
            <person name="Gouzy J."/>
            <person name="Langlade N."/>
            <person name="Munos S."/>
        </authorList>
    </citation>
    <scope>NUCLEOTIDE SEQUENCE</scope>
    <source>
        <tissue evidence="2">Leaves</tissue>
    </source>
</reference>
<accession>A0A251VA46</accession>